<accession>A0A895XRH9</accession>
<keyword evidence="2" id="KW-1133">Transmembrane helix</keyword>
<feature type="region of interest" description="Disordered" evidence="1">
    <location>
        <begin position="1"/>
        <end position="154"/>
    </location>
</feature>
<evidence type="ECO:0000256" key="2">
    <source>
        <dbReference type="SAM" id="Phobius"/>
    </source>
</evidence>
<dbReference type="EMBL" id="CP070496">
    <property type="protein sequence ID" value="QSB06312.1"/>
    <property type="molecule type" value="Genomic_DNA"/>
</dbReference>
<dbReference type="KEGG" id="nav:JQS30_05225"/>
<keyword evidence="4" id="KW-1185">Reference proteome</keyword>
<dbReference type="RefSeq" id="WP_213172321.1">
    <property type="nucleotide sequence ID" value="NZ_CP070496.1"/>
</dbReference>
<dbReference type="AlphaFoldDB" id="A0A895XRH9"/>
<evidence type="ECO:0000313" key="4">
    <source>
        <dbReference type="Proteomes" id="UP000662939"/>
    </source>
</evidence>
<reference evidence="3" key="1">
    <citation type="submission" date="2021-02" db="EMBL/GenBank/DDBJ databases">
        <title>Natronoglycomyces albus gen. nov., sp. nov, a haloalkaliphilic actinobacterium from a soda solonchak soil.</title>
        <authorList>
            <person name="Sorokin D.Y."/>
            <person name="Khijniak T.V."/>
            <person name="Zakharycheva A.P."/>
            <person name="Boueva O.V."/>
            <person name="Ariskina E.V."/>
            <person name="Hahnke R.L."/>
            <person name="Bunk B."/>
            <person name="Sproer C."/>
            <person name="Schumann P."/>
            <person name="Evtushenko L.I."/>
            <person name="Kublanov I.V."/>
        </authorList>
    </citation>
    <scope>NUCLEOTIDE SEQUENCE</scope>
    <source>
        <strain evidence="3">DSM 106290</strain>
    </source>
</reference>
<organism evidence="3 4">
    <name type="scientific">Natronoglycomyces albus</name>
    <dbReference type="NCBI Taxonomy" id="2811108"/>
    <lineage>
        <taxon>Bacteria</taxon>
        <taxon>Bacillati</taxon>
        <taxon>Actinomycetota</taxon>
        <taxon>Actinomycetes</taxon>
        <taxon>Glycomycetales</taxon>
        <taxon>Glycomycetaceae</taxon>
        <taxon>Natronoglycomyces</taxon>
    </lineage>
</organism>
<sequence length="230" mass="24773">MTERNDTGPGQGGAHSFGEESDPDEHHQREQPDDADAPFDGDTTPAPAPESGAGHEPVDDSFEASAESHGGDLPDSNEDEANRELPSGSAEDPDDWQRRFDELVADLDPPPEEISYATGGPPPQAPPDPRNEPTLLEKWDAELPEDDDEAEEYIPPPPPPLPWPSLPGVAGFLCVLTGILVFVRPDWMPFGTNGGRLIGFVVFVTGAALLISRLREDPEEDERPDDGAVV</sequence>
<feature type="transmembrane region" description="Helical" evidence="2">
    <location>
        <begin position="195"/>
        <end position="214"/>
    </location>
</feature>
<proteinExistence type="predicted"/>
<feature type="compositionally biased region" description="Basic and acidic residues" evidence="1">
    <location>
        <begin position="129"/>
        <end position="141"/>
    </location>
</feature>
<keyword evidence="2" id="KW-0812">Transmembrane</keyword>
<feature type="compositionally biased region" description="Acidic residues" evidence="1">
    <location>
        <begin position="142"/>
        <end position="152"/>
    </location>
</feature>
<protein>
    <recommendedName>
        <fullName evidence="5">DUF308 domain-containing protein</fullName>
    </recommendedName>
</protein>
<evidence type="ECO:0000256" key="1">
    <source>
        <dbReference type="SAM" id="MobiDB-lite"/>
    </source>
</evidence>
<dbReference type="Proteomes" id="UP000662939">
    <property type="component" value="Chromosome"/>
</dbReference>
<feature type="transmembrane region" description="Helical" evidence="2">
    <location>
        <begin position="163"/>
        <end position="183"/>
    </location>
</feature>
<evidence type="ECO:0008006" key="5">
    <source>
        <dbReference type="Google" id="ProtNLM"/>
    </source>
</evidence>
<name>A0A895XRH9_9ACTN</name>
<gene>
    <name evidence="3" type="ORF">JQS30_05225</name>
</gene>
<evidence type="ECO:0000313" key="3">
    <source>
        <dbReference type="EMBL" id="QSB06312.1"/>
    </source>
</evidence>
<keyword evidence="2" id="KW-0472">Membrane</keyword>